<proteinExistence type="predicted"/>
<evidence type="ECO:0000259" key="1">
    <source>
        <dbReference type="Pfam" id="PF00534"/>
    </source>
</evidence>
<organism evidence="2">
    <name type="scientific">bioreactor metagenome</name>
    <dbReference type="NCBI Taxonomy" id="1076179"/>
    <lineage>
        <taxon>unclassified sequences</taxon>
        <taxon>metagenomes</taxon>
        <taxon>ecological metagenomes</taxon>
    </lineage>
</organism>
<gene>
    <name evidence="2" type="ORF">SDC9_178821</name>
</gene>
<dbReference type="Pfam" id="PF00534">
    <property type="entry name" value="Glycos_transf_1"/>
    <property type="match status" value="1"/>
</dbReference>
<evidence type="ECO:0000313" key="2">
    <source>
        <dbReference type="EMBL" id="MPN31347.1"/>
    </source>
</evidence>
<dbReference type="Gene3D" id="3.40.50.2000">
    <property type="entry name" value="Glycogen Phosphorylase B"/>
    <property type="match status" value="1"/>
</dbReference>
<name>A0A645GXA4_9ZZZZ</name>
<dbReference type="AlphaFoldDB" id="A0A645GXA4"/>
<protein>
    <recommendedName>
        <fullName evidence="1">Glycosyl transferase family 1 domain-containing protein</fullName>
    </recommendedName>
</protein>
<dbReference type="EMBL" id="VSSQ01082839">
    <property type="protein sequence ID" value="MPN31347.1"/>
    <property type="molecule type" value="Genomic_DNA"/>
</dbReference>
<dbReference type="GO" id="GO:0016757">
    <property type="term" value="F:glycosyltransferase activity"/>
    <property type="evidence" value="ECO:0007669"/>
    <property type="project" value="InterPro"/>
</dbReference>
<accession>A0A645GXA4</accession>
<reference evidence="2" key="1">
    <citation type="submission" date="2019-08" db="EMBL/GenBank/DDBJ databases">
        <authorList>
            <person name="Kucharzyk K."/>
            <person name="Murdoch R.W."/>
            <person name="Higgins S."/>
            <person name="Loffler F."/>
        </authorList>
    </citation>
    <scope>NUCLEOTIDE SEQUENCE</scope>
</reference>
<feature type="domain" description="Glycosyl transferase family 1" evidence="1">
    <location>
        <begin position="2"/>
        <end position="66"/>
    </location>
</feature>
<sequence length="98" mass="10641">MSMSSCLLFPSHCEGYGLVPARAAQIGLPVIASNIPTVLKMAGSNKYLVDPGDVQGWHSAIFDFISTGRAVEIPVSNIHSFERMVDSNESIYTDLHCK</sequence>
<dbReference type="InterPro" id="IPR001296">
    <property type="entry name" value="Glyco_trans_1"/>
</dbReference>
<dbReference type="SUPFAM" id="SSF53756">
    <property type="entry name" value="UDP-Glycosyltransferase/glycogen phosphorylase"/>
    <property type="match status" value="1"/>
</dbReference>
<comment type="caution">
    <text evidence="2">The sequence shown here is derived from an EMBL/GenBank/DDBJ whole genome shotgun (WGS) entry which is preliminary data.</text>
</comment>